<dbReference type="OrthoDB" id="3395834at2"/>
<protein>
    <submittedName>
        <fullName evidence="3">Tautomerase PptA</fullName>
    </submittedName>
</protein>
<keyword evidence="1" id="KW-0413">Isomerase</keyword>
<reference evidence="4" key="1">
    <citation type="submission" date="2017-01" db="EMBL/GenBank/DDBJ databases">
        <title>Genome sequence of Rouxiella sp. ERMR1:05.</title>
        <authorList>
            <person name="Kumar R."/>
            <person name="Singh D."/>
            <person name="Kumar S."/>
        </authorList>
    </citation>
    <scope>NUCLEOTIDE SEQUENCE [LARGE SCALE GENOMIC DNA]</scope>
    <source>
        <strain evidence="4">ERMR1:05</strain>
        <plasmid evidence="4">unnamed1</plasmid>
    </source>
</reference>
<organism evidence="3 4">
    <name type="scientific">Rahnella sikkimica</name>
    <dbReference type="NCBI Taxonomy" id="1805933"/>
    <lineage>
        <taxon>Bacteria</taxon>
        <taxon>Pseudomonadati</taxon>
        <taxon>Pseudomonadota</taxon>
        <taxon>Gammaproteobacteria</taxon>
        <taxon>Enterobacterales</taxon>
        <taxon>Yersiniaceae</taxon>
        <taxon>Rahnella</taxon>
    </lineage>
</organism>
<feature type="domain" description="4-oxalocrotonate tautomerase-like" evidence="2">
    <location>
        <begin position="2"/>
        <end position="52"/>
    </location>
</feature>
<dbReference type="InterPro" id="IPR004370">
    <property type="entry name" value="4-OT-like_dom"/>
</dbReference>
<dbReference type="AlphaFoldDB" id="A0A2L1UXJ2"/>
<keyword evidence="4" id="KW-1185">Reference proteome</keyword>
<accession>A0A2L1UXJ2</accession>
<dbReference type="RefSeq" id="WP_104925012.1">
    <property type="nucleotide sequence ID" value="NZ_CP019063.1"/>
</dbReference>
<evidence type="ECO:0000313" key="4">
    <source>
        <dbReference type="Proteomes" id="UP000239197"/>
    </source>
</evidence>
<keyword evidence="3" id="KW-0614">Plasmid</keyword>
<dbReference type="InterPro" id="IPR014347">
    <property type="entry name" value="Tautomerase/MIF_sf"/>
</dbReference>
<dbReference type="EMBL" id="CP019063">
    <property type="protein sequence ID" value="AVF37673.1"/>
    <property type="molecule type" value="Genomic_DNA"/>
</dbReference>
<dbReference type="GO" id="GO:0016853">
    <property type="term" value="F:isomerase activity"/>
    <property type="evidence" value="ECO:0007669"/>
    <property type="project" value="UniProtKB-KW"/>
</dbReference>
<dbReference type="Gene3D" id="3.30.429.10">
    <property type="entry name" value="Macrophage Migration Inhibitory Factor"/>
    <property type="match status" value="1"/>
</dbReference>
<sequence length="76" mass="8483">MPHIDLKFYPRGLSEEATQKLVDDLSAVLINHLGTTDKAISVMLTEVQPDAWKSDVYDPVIKPALEQMAKKPGYTL</sequence>
<geneLocation type="plasmid" evidence="3 4">
    <name>unnamed1</name>
</geneLocation>
<proteinExistence type="predicted"/>
<dbReference type="NCBIfam" id="NF002324">
    <property type="entry name" value="PRK01271.1"/>
    <property type="match status" value="1"/>
</dbReference>
<dbReference type="SUPFAM" id="SSF55331">
    <property type="entry name" value="Tautomerase/MIF"/>
    <property type="match status" value="1"/>
</dbReference>
<evidence type="ECO:0000313" key="3">
    <source>
        <dbReference type="EMBL" id="AVF37673.1"/>
    </source>
</evidence>
<evidence type="ECO:0000256" key="1">
    <source>
        <dbReference type="ARBA" id="ARBA00023235"/>
    </source>
</evidence>
<dbReference type="Pfam" id="PF01361">
    <property type="entry name" value="Tautomerase"/>
    <property type="match status" value="1"/>
</dbReference>
<dbReference type="KEGG" id="rox:BV494_22400"/>
<gene>
    <name evidence="3" type="ORF">BV494_22400</name>
</gene>
<name>A0A2L1UXJ2_9GAMM</name>
<evidence type="ECO:0000259" key="2">
    <source>
        <dbReference type="Pfam" id="PF01361"/>
    </source>
</evidence>
<dbReference type="Proteomes" id="UP000239197">
    <property type="component" value="Plasmid unnamed1"/>
</dbReference>